<dbReference type="GO" id="GO:0005975">
    <property type="term" value="P:carbohydrate metabolic process"/>
    <property type="evidence" value="ECO:0007669"/>
    <property type="project" value="InterPro"/>
</dbReference>
<dbReference type="Pfam" id="PF24947">
    <property type="entry name" value="PGM1_C_vert_fung"/>
    <property type="match status" value="1"/>
</dbReference>
<dbReference type="Pfam" id="PF02880">
    <property type="entry name" value="PGM_PMM_III"/>
    <property type="match status" value="1"/>
</dbReference>
<dbReference type="PANTHER" id="PTHR22573:SF2">
    <property type="entry name" value="PHOSPHOGLUCOMUTASE"/>
    <property type="match status" value="1"/>
</dbReference>
<dbReference type="InterPro" id="IPR036900">
    <property type="entry name" value="A-D-PHexomutase_C_sf"/>
</dbReference>
<sequence length="292" mass="32660">MHGVTGPYVKRIFGDEFGVDPQNLVNCNIMPDFGGMHPDPNLTYAASLVNEMKKGNHGFGAAFDGDGLFVQYRVAHAKGKEIFEVPTGWKFFGNLMDANRLSLCGEESFGTGSDHIREKDGVWAVLAWLSILAHRKQNVEEILVDHWKQYGRNFFTRYDYENCETAPAEKMMEVLNAFISDSSNVGKVFSHDGKSYKIKKADNFSYEDPIDKSVSMKQGIRIIFDDDSRIILRLSGTGSSGATIRLYIEGYEADVNKHLLDPQVLLKPLIEIALQISQLPKLTGRTSPTVIT</sequence>
<feature type="domain" description="Alpha-D-phosphohexomutase alpha/beta/alpha" evidence="4">
    <location>
        <begin position="1"/>
        <end position="67"/>
    </location>
</feature>
<dbReference type="InterPro" id="IPR045244">
    <property type="entry name" value="PGM"/>
</dbReference>
<dbReference type="Pfam" id="PF02879">
    <property type="entry name" value="PGM_PMM_II"/>
    <property type="match status" value="1"/>
</dbReference>
<dbReference type="Proteomes" id="UP000597762">
    <property type="component" value="Unassembled WGS sequence"/>
</dbReference>
<dbReference type="Gene3D" id="3.30.310.50">
    <property type="entry name" value="Alpha-D-phosphohexomutase, C-terminal domain"/>
    <property type="match status" value="1"/>
</dbReference>
<keyword evidence="7" id="KW-1185">Reference proteome</keyword>
<dbReference type="InterPro" id="IPR005845">
    <property type="entry name" value="A-D-PHexomutase_a/b/a-II"/>
</dbReference>
<dbReference type="InterPro" id="IPR005846">
    <property type="entry name" value="A-D-PHexomutase_a/b/a-III"/>
</dbReference>
<dbReference type="AlphaFoldDB" id="A0A812DEF7"/>
<evidence type="ECO:0000259" key="5">
    <source>
        <dbReference type="Pfam" id="PF02880"/>
    </source>
</evidence>
<name>A0A812DEF7_ACAPH</name>
<evidence type="ECO:0000313" key="7">
    <source>
        <dbReference type="Proteomes" id="UP000597762"/>
    </source>
</evidence>
<dbReference type="EC" id="5.4.2.2" evidence="6"/>
<comment type="caution">
    <text evidence="6">The sequence shown here is derived from an EMBL/GenBank/DDBJ whole genome shotgun (WGS) entry which is preliminary data.</text>
</comment>
<evidence type="ECO:0000313" key="6">
    <source>
        <dbReference type="EMBL" id="CAE1294350.1"/>
    </source>
</evidence>
<dbReference type="PANTHER" id="PTHR22573">
    <property type="entry name" value="PHOSPHOHEXOMUTASE FAMILY MEMBER"/>
    <property type="match status" value="1"/>
</dbReference>
<dbReference type="Gene3D" id="3.40.120.10">
    <property type="entry name" value="Alpha-D-Glucose-1,6-Bisphosphate, subunit A, domain 3"/>
    <property type="match status" value="2"/>
</dbReference>
<dbReference type="OrthoDB" id="2291at2759"/>
<keyword evidence="3 6" id="KW-0413">Isomerase</keyword>
<dbReference type="SUPFAM" id="SSF53738">
    <property type="entry name" value="Phosphoglucomutase, first 3 domains"/>
    <property type="match status" value="2"/>
</dbReference>
<evidence type="ECO:0000256" key="3">
    <source>
        <dbReference type="ARBA" id="ARBA00023235"/>
    </source>
</evidence>
<dbReference type="FunFam" id="3.30.310.50:FF:000002">
    <property type="entry name" value="Phosphoglucomutase 5"/>
    <property type="match status" value="1"/>
</dbReference>
<keyword evidence="2" id="KW-0460">Magnesium</keyword>
<evidence type="ECO:0000256" key="1">
    <source>
        <dbReference type="ARBA" id="ARBA00022723"/>
    </source>
</evidence>
<reference evidence="6" key="1">
    <citation type="submission" date="2021-01" db="EMBL/GenBank/DDBJ databases">
        <authorList>
            <person name="Li R."/>
            <person name="Bekaert M."/>
        </authorList>
    </citation>
    <scope>NUCLEOTIDE SEQUENCE</scope>
    <source>
        <strain evidence="6">Farmed</strain>
    </source>
</reference>
<dbReference type="GO" id="GO:0046872">
    <property type="term" value="F:metal ion binding"/>
    <property type="evidence" value="ECO:0007669"/>
    <property type="project" value="UniProtKB-KW"/>
</dbReference>
<evidence type="ECO:0000259" key="4">
    <source>
        <dbReference type="Pfam" id="PF02879"/>
    </source>
</evidence>
<dbReference type="EMBL" id="CAHIKZ030002948">
    <property type="protein sequence ID" value="CAE1294350.1"/>
    <property type="molecule type" value="Genomic_DNA"/>
</dbReference>
<proteinExistence type="predicted"/>
<accession>A0A812DEF7</accession>
<organism evidence="6 7">
    <name type="scientific">Acanthosepion pharaonis</name>
    <name type="common">Pharaoh cuttlefish</name>
    <name type="synonym">Sepia pharaonis</name>
    <dbReference type="NCBI Taxonomy" id="158019"/>
    <lineage>
        <taxon>Eukaryota</taxon>
        <taxon>Metazoa</taxon>
        <taxon>Spiralia</taxon>
        <taxon>Lophotrochozoa</taxon>
        <taxon>Mollusca</taxon>
        <taxon>Cephalopoda</taxon>
        <taxon>Coleoidea</taxon>
        <taxon>Decapodiformes</taxon>
        <taxon>Sepiida</taxon>
        <taxon>Sepiina</taxon>
        <taxon>Sepiidae</taxon>
        <taxon>Acanthosepion</taxon>
    </lineage>
</organism>
<keyword evidence="1" id="KW-0479">Metal-binding</keyword>
<dbReference type="GO" id="GO:0004614">
    <property type="term" value="F:phosphoglucomutase activity"/>
    <property type="evidence" value="ECO:0007669"/>
    <property type="project" value="UniProtKB-EC"/>
</dbReference>
<gene>
    <name evidence="6" type="ORF">SPHA_50343</name>
</gene>
<dbReference type="GO" id="GO:0005829">
    <property type="term" value="C:cytosol"/>
    <property type="evidence" value="ECO:0007669"/>
    <property type="project" value="TreeGrafter"/>
</dbReference>
<feature type="domain" description="Alpha-D-phosphohexomutase alpha/beta/alpha" evidence="5">
    <location>
        <begin position="72"/>
        <end position="150"/>
    </location>
</feature>
<protein>
    <submittedName>
        <fullName evidence="6">Pgm</fullName>
        <ecNumber evidence="6">5.4.2.2</ecNumber>
    </submittedName>
</protein>
<dbReference type="InterPro" id="IPR016055">
    <property type="entry name" value="A-D-PHexomutase_a/b/a-I/II/III"/>
</dbReference>
<dbReference type="SUPFAM" id="SSF55957">
    <property type="entry name" value="Phosphoglucomutase, C-terminal domain"/>
    <property type="match status" value="1"/>
</dbReference>
<evidence type="ECO:0000256" key="2">
    <source>
        <dbReference type="ARBA" id="ARBA00022842"/>
    </source>
</evidence>